<comment type="caution">
    <text evidence="3">The sequence shown here is derived from an EMBL/GenBank/DDBJ whole genome shotgun (WGS) entry which is preliminary data.</text>
</comment>
<evidence type="ECO:0000313" key="4">
    <source>
        <dbReference type="Proteomes" id="UP000813444"/>
    </source>
</evidence>
<dbReference type="PANTHER" id="PTHR35395:SF1">
    <property type="entry name" value="DUF6536 DOMAIN-CONTAINING PROTEIN"/>
    <property type="match status" value="1"/>
</dbReference>
<organism evidence="3 4">
    <name type="scientific">Stachybotrys elegans</name>
    <dbReference type="NCBI Taxonomy" id="80388"/>
    <lineage>
        <taxon>Eukaryota</taxon>
        <taxon>Fungi</taxon>
        <taxon>Dikarya</taxon>
        <taxon>Ascomycota</taxon>
        <taxon>Pezizomycotina</taxon>
        <taxon>Sordariomycetes</taxon>
        <taxon>Hypocreomycetidae</taxon>
        <taxon>Hypocreales</taxon>
        <taxon>Stachybotryaceae</taxon>
        <taxon>Stachybotrys</taxon>
    </lineage>
</organism>
<name>A0A8K0WSL8_9HYPO</name>
<keyword evidence="4" id="KW-1185">Reference proteome</keyword>
<dbReference type="OrthoDB" id="5429634at2759"/>
<dbReference type="EMBL" id="JAGPNK010000006">
    <property type="protein sequence ID" value="KAH7319985.1"/>
    <property type="molecule type" value="Genomic_DNA"/>
</dbReference>
<dbReference type="Pfam" id="PF20163">
    <property type="entry name" value="DUF6536"/>
    <property type="match status" value="1"/>
</dbReference>
<dbReference type="PANTHER" id="PTHR35395">
    <property type="entry name" value="DUF6536 DOMAIN-CONTAINING PROTEIN"/>
    <property type="match status" value="1"/>
</dbReference>
<keyword evidence="1" id="KW-0812">Transmembrane</keyword>
<dbReference type="Proteomes" id="UP000813444">
    <property type="component" value="Unassembled WGS sequence"/>
</dbReference>
<protein>
    <recommendedName>
        <fullName evidence="2">DUF6536 domain-containing protein</fullName>
    </recommendedName>
</protein>
<gene>
    <name evidence="3" type="ORF">B0I35DRAFT_225072</name>
</gene>
<sequence>MGAAQQLEGLLAHTSEDTSLLRKLQVRVGSWRVTVFVGVVTACLVLAANVALLIWAVNTAPIDGEGTAVVFEGSCEASENATLWPDLLINILSTLLLGASNNCAQILAAPAREDIDKAHANGEWLDIGVPSVRNLFYIPRKRVILWLVLFSSSIPLHLVYNSVVFRGLGWISNGCLVVTEDFAEGRGWNKTRIDGLWLEYVEDLEASVLAGNFTRLENDECIRRFANTSPQTAWSTVLLVTYLDIYPTAWDLLPGDAPEPSASWKAAVLLPPTITEPLHGTLKAVPHAMLCLMNLSSTPTSLAIVQPFRYQLITAWPNRQPHAAPSMSA</sequence>
<accession>A0A8K0WSL8</accession>
<evidence type="ECO:0000259" key="2">
    <source>
        <dbReference type="Pfam" id="PF20163"/>
    </source>
</evidence>
<feature type="domain" description="DUF6536" evidence="2">
    <location>
        <begin position="31"/>
        <end position="183"/>
    </location>
</feature>
<keyword evidence="1" id="KW-1133">Transmembrane helix</keyword>
<reference evidence="3" key="1">
    <citation type="journal article" date="2021" name="Nat. Commun.">
        <title>Genetic determinants of endophytism in the Arabidopsis root mycobiome.</title>
        <authorList>
            <person name="Mesny F."/>
            <person name="Miyauchi S."/>
            <person name="Thiergart T."/>
            <person name="Pickel B."/>
            <person name="Atanasova L."/>
            <person name="Karlsson M."/>
            <person name="Huettel B."/>
            <person name="Barry K.W."/>
            <person name="Haridas S."/>
            <person name="Chen C."/>
            <person name="Bauer D."/>
            <person name="Andreopoulos W."/>
            <person name="Pangilinan J."/>
            <person name="LaButti K."/>
            <person name="Riley R."/>
            <person name="Lipzen A."/>
            <person name="Clum A."/>
            <person name="Drula E."/>
            <person name="Henrissat B."/>
            <person name="Kohler A."/>
            <person name="Grigoriev I.V."/>
            <person name="Martin F.M."/>
            <person name="Hacquard S."/>
        </authorList>
    </citation>
    <scope>NUCLEOTIDE SEQUENCE</scope>
    <source>
        <strain evidence="3">MPI-CAGE-CH-0235</strain>
    </source>
</reference>
<feature type="transmembrane region" description="Helical" evidence="1">
    <location>
        <begin position="33"/>
        <end position="57"/>
    </location>
</feature>
<evidence type="ECO:0000256" key="1">
    <source>
        <dbReference type="SAM" id="Phobius"/>
    </source>
</evidence>
<proteinExistence type="predicted"/>
<keyword evidence="1" id="KW-0472">Membrane</keyword>
<evidence type="ECO:0000313" key="3">
    <source>
        <dbReference type="EMBL" id="KAH7319985.1"/>
    </source>
</evidence>
<dbReference type="AlphaFoldDB" id="A0A8K0WSL8"/>
<dbReference type="InterPro" id="IPR046623">
    <property type="entry name" value="DUF6536"/>
</dbReference>
<feature type="transmembrane region" description="Helical" evidence="1">
    <location>
        <begin position="143"/>
        <end position="160"/>
    </location>
</feature>